<evidence type="ECO:0000256" key="2">
    <source>
        <dbReference type="ARBA" id="ARBA00007343"/>
    </source>
</evidence>
<feature type="domain" description="Ig-like" evidence="20">
    <location>
        <begin position="226"/>
        <end position="324"/>
    </location>
</feature>
<dbReference type="Gene3D" id="2.60.220.50">
    <property type="match status" value="1"/>
</dbReference>
<dbReference type="Gene3D" id="2.60.40.10">
    <property type="entry name" value="Immunoglobulins"/>
    <property type="match status" value="1"/>
</dbReference>
<dbReference type="SMART" id="SM00409">
    <property type="entry name" value="IG"/>
    <property type="match status" value="1"/>
</dbReference>
<keyword evidence="3" id="KW-0433">Leucine-rich repeat</keyword>
<feature type="signal peptide" evidence="16">
    <location>
        <begin position="1"/>
        <end position="21"/>
    </location>
</feature>
<dbReference type="Pfam" id="PF13855">
    <property type="entry name" value="LRR_8"/>
    <property type="match status" value="1"/>
</dbReference>
<evidence type="ECO:0000256" key="13">
    <source>
        <dbReference type="ARBA" id="ARBA00023319"/>
    </source>
</evidence>
<dbReference type="InterPro" id="IPR000203">
    <property type="entry name" value="GPS"/>
</dbReference>
<feature type="compositionally biased region" description="Polar residues" evidence="14">
    <location>
        <begin position="1367"/>
        <end position="1379"/>
    </location>
</feature>
<feature type="domain" description="GAIN-B" evidence="17">
    <location>
        <begin position="581"/>
        <end position="740"/>
    </location>
</feature>
<evidence type="ECO:0000256" key="16">
    <source>
        <dbReference type="SAM" id="SignalP"/>
    </source>
</evidence>
<evidence type="ECO:0000313" key="21">
    <source>
        <dbReference type="EMBL" id="KAK3546468.1"/>
    </source>
</evidence>
<evidence type="ECO:0000256" key="5">
    <source>
        <dbReference type="ARBA" id="ARBA00022729"/>
    </source>
</evidence>
<accession>A0AAE0VBQ9</accession>
<comment type="similarity">
    <text evidence="2">Belongs to the G-protein coupled receptor 2 family. Adhesion G-protein coupled receptor (ADGR) subfamily.</text>
</comment>
<evidence type="ECO:0000259" key="17">
    <source>
        <dbReference type="PROSITE" id="PS50221"/>
    </source>
</evidence>
<dbReference type="PROSITE" id="PS50221">
    <property type="entry name" value="GAIN_B"/>
    <property type="match status" value="1"/>
</dbReference>
<dbReference type="Gene3D" id="4.10.1240.10">
    <property type="entry name" value="GPCR, family 2, extracellular hormone receptor domain"/>
    <property type="match status" value="1"/>
</dbReference>
<evidence type="ECO:0000256" key="15">
    <source>
        <dbReference type="SAM" id="Phobius"/>
    </source>
</evidence>
<comment type="caution">
    <text evidence="21">The sequence shown here is derived from an EMBL/GenBank/DDBJ whole genome shotgun (WGS) entry which is preliminary data.</text>
</comment>
<protein>
    <recommendedName>
        <fullName evidence="23">Adhesion G protein-coupled receptor A3</fullName>
    </recommendedName>
</protein>
<dbReference type="PROSITE" id="PS50835">
    <property type="entry name" value="IG_LIKE"/>
    <property type="match status" value="1"/>
</dbReference>
<feature type="transmembrane region" description="Helical" evidence="15">
    <location>
        <begin position="982"/>
        <end position="1003"/>
    </location>
</feature>
<keyword evidence="5 16" id="KW-0732">Signal</keyword>
<dbReference type="Gene3D" id="3.80.10.10">
    <property type="entry name" value="Ribonuclease Inhibitor"/>
    <property type="match status" value="1"/>
</dbReference>
<feature type="region of interest" description="Disordered" evidence="14">
    <location>
        <begin position="1213"/>
        <end position="1310"/>
    </location>
</feature>
<dbReference type="FunFam" id="3.80.10.10:FF:000287">
    <property type="entry name" value="adhesion G protein-coupled receptor A3"/>
    <property type="match status" value="1"/>
</dbReference>
<dbReference type="GO" id="GO:0004930">
    <property type="term" value="F:G protein-coupled receptor activity"/>
    <property type="evidence" value="ECO:0007669"/>
    <property type="project" value="UniProtKB-KW"/>
</dbReference>
<evidence type="ECO:0000313" key="22">
    <source>
        <dbReference type="Proteomes" id="UP001274896"/>
    </source>
</evidence>
<dbReference type="SMART" id="SM00303">
    <property type="entry name" value="GPS"/>
    <property type="match status" value="1"/>
</dbReference>
<feature type="transmembrane region" description="Helical" evidence="15">
    <location>
        <begin position="752"/>
        <end position="773"/>
    </location>
</feature>
<evidence type="ECO:0000256" key="11">
    <source>
        <dbReference type="ARBA" id="ARBA00023170"/>
    </source>
</evidence>
<feature type="chain" id="PRO_5042185263" description="Adhesion G protein-coupled receptor A3" evidence="16">
    <location>
        <begin position="22"/>
        <end position="1390"/>
    </location>
</feature>
<evidence type="ECO:0000256" key="4">
    <source>
        <dbReference type="ARBA" id="ARBA00022692"/>
    </source>
</evidence>
<dbReference type="InterPro" id="IPR017981">
    <property type="entry name" value="GPCR_2-like_7TM"/>
</dbReference>
<evidence type="ECO:0000259" key="18">
    <source>
        <dbReference type="PROSITE" id="PS50227"/>
    </source>
</evidence>
<dbReference type="GO" id="GO:0016055">
    <property type="term" value="P:Wnt signaling pathway"/>
    <property type="evidence" value="ECO:0007669"/>
    <property type="project" value="UniProtKB-ARBA"/>
</dbReference>
<name>A0AAE0VBQ9_9TELE</name>
<evidence type="ECO:0008006" key="23">
    <source>
        <dbReference type="Google" id="ProtNLM"/>
    </source>
</evidence>
<keyword evidence="11" id="KW-0675">Receptor</keyword>
<dbReference type="Pfam" id="PF01825">
    <property type="entry name" value="GPS"/>
    <property type="match status" value="1"/>
</dbReference>
<dbReference type="GO" id="GO:0009897">
    <property type="term" value="C:external side of plasma membrane"/>
    <property type="evidence" value="ECO:0007669"/>
    <property type="project" value="TreeGrafter"/>
</dbReference>
<dbReference type="PANTHER" id="PTHR45930">
    <property type="entry name" value="G-PROTEIN COUPLED RECEPTOR 124-LIKE PROTEIN"/>
    <property type="match status" value="1"/>
</dbReference>
<evidence type="ECO:0000256" key="9">
    <source>
        <dbReference type="ARBA" id="ARBA00023136"/>
    </source>
</evidence>
<dbReference type="InterPro" id="IPR057244">
    <property type="entry name" value="GAIN_B"/>
</dbReference>
<sequence length="1390" mass="153386">MSPSGWCGIFLAFVLLRTVYCAVSPECKTYEERSKPSGRSGSADRKVVCSNMELQQVLPVTSFPNRTVTLILSTNKIHELLNGSFLGLSMLERLDIKNNIINRIEPGAFLGLTALKRLDLSNNRIGCLNVDIFKGLTNLAKLNLSGNMFSSLSQGTFDSLVSLKTLEFQSPYLLCDCNLQWLMRWIKEKGIAVKDTRCTYPRTLQGQLITSLKPEMLTCDAPLELPSFQMTPSQHQIVFQGDSLPFQCMASFVDEDMQVLWYQDGKIVESDVTQGIYIEKRMVQNCSLIASALTISNIQPGFTGDWECRVRTSRGNNTRTVHIVVLESSAKYCTPERVSNNKGDYRWPRTLAGIMAYLPCARQVTGTGIYSGSSAEDRRARRRCDRSGHWAEEDYSRCEYMKDTTRVLHIINQMALNLTNAVHTAQQLLAYTVEAPNFSDKVDVIFVAEMIEKIGTFAEKYKELGDVMVDISSNLMLTDERVLWMAQKEARACSRIVESLQRIAVLRLASGSYYTVNIVHNLLYCLDLCLFDKQNSHNIAVEAHVIKASSFNGMTCTLFQKVAPERTMIPHLGNLNPDINLDRQLSFKCNVTSNLSALALKNTIVEASVQLPPSLFSSVLSSGQADDGSYKLQLLAFRNGKLFPPTGNSTKRRSVVTPVILIKIEGLSLQSLRSRVNVTLRRFVQGLDPVAASWDFNAQEGQGSWQSEGCTILQHDANFTTLSCESLSNYALLMDLTRTEPTMHSFKPLHPVIYISSIVLGLCLLAIIVSYIYHHKSVCISKKCWHMLVNVCLHMLLTCAAFAGGINQTSYASVCQAVGIVLHYSTLATALWSGVTARNIYKQVTRKTKQYEELDEPPPPPRPMLRFYLIGGGIPIIVCGITAAANIKNYGSRPGAPYCWMAWEPSLGAFYGPVAFIIFVDCMYFLSILLQLRRHPERRFELKEQPEEQQRLSVTEIAGGTSAHAETSGPISLSALENEHTFLAQLVGVAGALALYTLLWLFGALAVSQEHPLDLAFSCLFAVAALALGAFLVGHHCVTRQDMRRHWAQACCLGHQRYTMQVDALLAPMTAASGDGSTNTGNGEVARCHASGTESSCTNKSAPTVRNSTQCCKLTNLQVEAAQCKAVPAPTNGTAILDNSLTEHSLDNEIKMHVAPVEVQYRPNVSSNGHPAMVSANGNINGPPGRHHKNRARAHRASRLTVLREYAYDVPTSVEGSEHSAPQRRHHHESLHARNSRRAAYLAYRERQQSQLQQDSSDASASLPRRTRQFDRGASKGTGTAVGNGLGNRRLRNSLGSGLGSGTINSQSNGVSNGCVVGEEAETEVSNSVKDCPKQPLPVELEVQPKSYGLNLASENRLAKSSERQQNRSPLNTDSSATIKTGLWKHETTV</sequence>
<dbReference type="InterPro" id="IPR001611">
    <property type="entry name" value="Leu-rich_rpt"/>
</dbReference>
<evidence type="ECO:0000256" key="3">
    <source>
        <dbReference type="ARBA" id="ARBA00022614"/>
    </source>
</evidence>
<evidence type="ECO:0000259" key="19">
    <source>
        <dbReference type="PROSITE" id="PS50261"/>
    </source>
</evidence>
<comment type="subcellular location">
    <subcellularLocation>
        <location evidence="1">Cell membrane</location>
        <topology evidence="1">Multi-pass membrane protein</topology>
    </subcellularLocation>
</comment>
<feature type="transmembrane region" description="Helical" evidence="15">
    <location>
        <begin position="1015"/>
        <end position="1038"/>
    </location>
</feature>
<gene>
    <name evidence="21" type="ORF">QTP70_026324</name>
</gene>
<dbReference type="InterPro" id="IPR046338">
    <property type="entry name" value="GAIN_dom_sf"/>
</dbReference>
<feature type="compositionally biased region" description="Basic and acidic residues" evidence="14">
    <location>
        <begin position="1357"/>
        <end position="1366"/>
    </location>
</feature>
<keyword evidence="9 15" id="KW-0472">Membrane</keyword>
<keyword evidence="8" id="KW-0297">G-protein coupled receptor</keyword>
<dbReference type="InterPro" id="IPR001879">
    <property type="entry name" value="GPCR_2_extracellular_dom"/>
</dbReference>
<dbReference type="Pfam" id="PF26588">
    <property type="entry name" value="GAIN_ADGRA3"/>
    <property type="match status" value="1"/>
</dbReference>
<dbReference type="InterPro" id="IPR003599">
    <property type="entry name" value="Ig_sub"/>
</dbReference>
<evidence type="ECO:0000256" key="10">
    <source>
        <dbReference type="ARBA" id="ARBA00023157"/>
    </source>
</evidence>
<dbReference type="InterPro" id="IPR051963">
    <property type="entry name" value="Adhesion_GPCR_A"/>
</dbReference>
<dbReference type="PROSITE" id="PS50261">
    <property type="entry name" value="G_PROTEIN_RECEP_F2_4"/>
    <property type="match status" value="1"/>
</dbReference>
<feature type="transmembrane region" description="Helical" evidence="15">
    <location>
        <begin position="818"/>
        <end position="841"/>
    </location>
</feature>
<dbReference type="PANTHER" id="PTHR45930:SF2">
    <property type="entry name" value="ADHESION G PROTEIN-COUPLED RECEPTOR A3"/>
    <property type="match status" value="1"/>
</dbReference>
<keyword evidence="10" id="KW-1015">Disulfide bond</keyword>
<reference evidence="21" key="1">
    <citation type="submission" date="2023-06" db="EMBL/GenBank/DDBJ databases">
        <title>Male Hemibagrus guttatus genome.</title>
        <authorList>
            <person name="Bian C."/>
        </authorList>
    </citation>
    <scope>NUCLEOTIDE SEQUENCE</scope>
    <source>
        <strain evidence="21">Male_cb2023</strain>
        <tissue evidence="21">Muscle</tissue>
    </source>
</reference>
<keyword evidence="13" id="KW-0393">Immunoglobulin domain</keyword>
<keyword evidence="7 15" id="KW-1133">Transmembrane helix</keyword>
<evidence type="ECO:0000256" key="7">
    <source>
        <dbReference type="ARBA" id="ARBA00022989"/>
    </source>
</evidence>
<dbReference type="Gene3D" id="1.20.1070.10">
    <property type="entry name" value="Rhodopsin 7-helix transmembrane proteins"/>
    <property type="match status" value="1"/>
</dbReference>
<keyword evidence="6" id="KW-0677">Repeat</keyword>
<dbReference type="SUPFAM" id="SSF52058">
    <property type="entry name" value="L domain-like"/>
    <property type="match status" value="1"/>
</dbReference>
<keyword evidence="4 15" id="KW-0812">Transmembrane</keyword>
<dbReference type="InterPro" id="IPR007110">
    <property type="entry name" value="Ig-like_dom"/>
</dbReference>
<evidence type="ECO:0000259" key="20">
    <source>
        <dbReference type="PROSITE" id="PS50835"/>
    </source>
</evidence>
<dbReference type="SUPFAM" id="SSF48726">
    <property type="entry name" value="Immunoglobulin"/>
    <property type="match status" value="1"/>
</dbReference>
<dbReference type="InterPro" id="IPR032675">
    <property type="entry name" value="LRR_dom_sf"/>
</dbReference>
<dbReference type="InterPro" id="IPR000483">
    <property type="entry name" value="Cys-rich_flank_reg_C"/>
</dbReference>
<dbReference type="InterPro" id="IPR036445">
    <property type="entry name" value="GPCR_2_extracell_dom_sf"/>
</dbReference>
<dbReference type="Pfam" id="PF00002">
    <property type="entry name" value="7tm_2"/>
    <property type="match status" value="1"/>
</dbReference>
<dbReference type="SMART" id="SM00082">
    <property type="entry name" value="LRRCT"/>
    <property type="match status" value="1"/>
</dbReference>
<dbReference type="InterPro" id="IPR013783">
    <property type="entry name" value="Ig-like_fold"/>
</dbReference>
<evidence type="ECO:0000256" key="12">
    <source>
        <dbReference type="ARBA" id="ARBA00023224"/>
    </source>
</evidence>
<feature type="region of interest" description="Disordered" evidence="14">
    <location>
        <begin position="1355"/>
        <end position="1390"/>
    </location>
</feature>
<evidence type="ECO:0000256" key="6">
    <source>
        <dbReference type="ARBA" id="ARBA00022737"/>
    </source>
</evidence>
<feature type="compositionally biased region" description="Basic residues" evidence="14">
    <location>
        <begin position="1222"/>
        <end position="1237"/>
    </location>
</feature>
<feature type="domain" description="G-protein coupled receptors family 2 profile 2" evidence="19">
    <location>
        <begin position="752"/>
        <end position="1040"/>
    </location>
</feature>
<proteinExistence type="inferred from homology"/>
<feature type="transmembrane region" description="Helical" evidence="15">
    <location>
        <begin position="785"/>
        <end position="806"/>
    </location>
</feature>
<keyword evidence="12" id="KW-0807">Transducer</keyword>
<evidence type="ECO:0000256" key="14">
    <source>
        <dbReference type="SAM" id="MobiDB-lite"/>
    </source>
</evidence>
<dbReference type="InterPro" id="IPR036179">
    <property type="entry name" value="Ig-like_dom_sf"/>
</dbReference>
<dbReference type="EMBL" id="JAUCMX010000005">
    <property type="protein sequence ID" value="KAK3546468.1"/>
    <property type="molecule type" value="Genomic_DNA"/>
</dbReference>
<dbReference type="Proteomes" id="UP001274896">
    <property type="component" value="Unassembled WGS sequence"/>
</dbReference>
<dbReference type="PROSITE" id="PS50227">
    <property type="entry name" value="G_PROTEIN_RECEP_F2_3"/>
    <property type="match status" value="1"/>
</dbReference>
<evidence type="ECO:0000256" key="8">
    <source>
        <dbReference type="ARBA" id="ARBA00023040"/>
    </source>
</evidence>
<dbReference type="InterPro" id="IPR000832">
    <property type="entry name" value="GPCR_2_secretin-like"/>
</dbReference>
<feature type="compositionally biased region" description="Low complexity" evidence="14">
    <location>
        <begin position="1249"/>
        <end position="1263"/>
    </location>
</feature>
<keyword evidence="22" id="KW-1185">Reference proteome</keyword>
<feature type="transmembrane region" description="Helical" evidence="15">
    <location>
        <begin position="907"/>
        <end position="930"/>
    </location>
</feature>
<dbReference type="SUPFAM" id="SSF111418">
    <property type="entry name" value="Hormone receptor domain"/>
    <property type="match status" value="1"/>
</dbReference>
<dbReference type="SMART" id="SM00369">
    <property type="entry name" value="LRR_TYP"/>
    <property type="match status" value="3"/>
</dbReference>
<dbReference type="InterPro" id="IPR003591">
    <property type="entry name" value="Leu-rich_rpt_typical-subtyp"/>
</dbReference>
<feature type="transmembrane region" description="Helical" evidence="15">
    <location>
        <begin position="867"/>
        <end position="887"/>
    </location>
</feature>
<feature type="domain" description="G-protein coupled receptors family 2 profile 1" evidence="18">
    <location>
        <begin position="307"/>
        <end position="402"/>
    </location>
</feature>
<dbReference type="InterPro" id="IPR058808">
    <property type="entry name" value="GAIN_ADGRA2/3"/>
</dbReference>
<evidence type="ECO:0000256" key="1">
    <source>
        <dbReference type="ARBA" id="ARBA00004651"/>
    </source>
</evidence>
<organism evidence="21 22">
    <name type="scientific">Hemibagrus guttatus</name>
    <dbReference type="NCBI Taxonomy" id="175788"/>
    <lineage>
        <taxon>Eukaryota</taxon>
        <taxon>Metazoa</taxon>
        <taxon>Chordata</taxon>
        <taxon>Craniata</taxon>
        <taxon>Vertebrata</taxon>
        <taxon>Euteleostomi</taxon>
        <taxon>Actinopterygii</taxon>
        <taxon>Neopterygii</taxon>
        <taxon>Teleostei</taxon>
        <taxon>Ostariophysi</taxon>
        <taxon>Siluriformes</taxon>
        <taxon>Bagridae</taxon>
        <taxon>Hemibagrus</taxon>
    </lineage>
</organism>